<protein>
    <recommendedName>
        <fullName evidence="5">Cell division protein SepF</fullName>
    </recommendedName>
</protein>
<dbReference type="InterPro" id="IPR038594">
    <property type="entry name" value="SepF-like_sf"/>
</dbReference>
<comment type="subunit">
    <text evidence="5">Homodimer. Interacts with FtsZ.</text>
</comment>
<comment type="similarity">
    <text evidence="5">Belongs to the SepF family.</text>
</comment>
<proteinExistence type="inferred from homology"/>
<dbReference type="PANTHER" id="PTHR35798:SF1">
    <property type="entry name" value="CELL DIVISION PROTEIN SEPF"/>
    <property type="match status" value="1"/>
</dbReference>
<dbReference type="GO" id="GO:0043093">
    <property type="term" value="P:FtsZ-dependent cytokinesis"/>
    <property type="evidence" value="ECO:0007669"/>
    <property type="project" value="UniProtKB-UniRule"/>
</dbReference>
<dbReference type="STRING" id="870242.cpu_03120"/>
<evidence type="ECO:0000313" key="6">
    <source>
        <dbReference type="EMBL" id="GAV21802.1"/>
    </source>
</evidence>
<reference evidence="7" key="1">
    <citation type="submission" date="2016-12" db="EMBL/GenBank/DDBJ databases">
        <title>Draft Genome Sequences od Carboxydothermus pertinax and islandicus, Hydrogenogenic Carboxydotrophic Bacteria.</title>
        <authorList>
            <person name="Fukuyama Y."/>
            <person name="Ohmae K."/>
            <person name="Yoneda Y."/>
            <person name="Yoshida T."/>
            <person name="Sako Y."/>
        </authorList>
    </citation>
    <scope>NUCLEOTIDE SEQUENCE [LARGE SCALE GENOMIC DNA]</scope>
    <source>
        <strain evidence="7">Ug1</strain>
    </source>
</reference>
<comment type="subcellular location">
    <subcellularLocation>
        <location evidence="5">Cytoplasm</location>
    </subcellularLocation>
    <text evidence="5">Localizes to the division site, in a FtsZ-dependent manner.</text>
</comment>
<dbReference type="EMBL" id="BDJK01000006">
    <property type="protein sequence ID" value="GAV21802.1"/>
    <property type="molecule type" value="Genomic_DNA"/>
</dbReference>
<dbReference type="Pfam" id="PF04472">
    <property type="entry name" value="SepF"/>
    <property type="match status" value="1"/>
</dbReference>
<dbReference type="InterPro" id="IPR007561">
    <property type="entry name" value="Cell_div_SepF/SepF-rel"/>
</dbReference>
<evidence type="ECO:0000256" key="1">
    <source>
        <dbReference type="ARBA" id="ARBA00022618"/>
    </source>
</evidence>
<comment type="caution">
    <text evidence="6">The sequence shown here is derived from an EMBL/GenBank/DDBJ whole genome shotgun (WGS) entry which is preliminary data.</text>
</comment>
<evidence type="ECO:0000256" key="5">
    <source>
        <dbReference type="HAMAP-Rule" id="MF_01197"/>
    </source>
</evidence>
<dbReference type="Proteomes" id="UP000187485">
    <property type="component" value="Unassembled WGS sequence"/>
</dbReference>
<keyword evidence="5" id="KW-0963">Cytoplasm</keyword>
<dbReference type="PANTHER" id="PTHR35798">
    <property type="entry name" value="CELL DIVISION PROTEIN SEPF"/>
    <property type="match status" value="1"/>
</dbReference>
<keyword evidence="7" id="KW-1185">Reference proteome</keyword>
<gene>
    <name evidence="5" type="primary">sepF</name>
    <name evidence="6" type="ORF">cpu_03120</name>
</gene>
<sequence>MSGGLLDKVLNFIGLNEEEGEEFYEEEPAKKVKNRPNLVPLPGKSTLKMMVFEPRTFDEVQAIADSLKSGNPVVVNLERIDGELGRRVIDFLMGTTYALGGHLHKINPQIYLFAPQNVLIEGELKEFRDKNFMGLFK</sequence>
<keyword evidence="1 5" id="KW-0132">Cell division</keyword>
<evidence type="ECO:0000256" key="3">
    <source>
        <dbReference type="ARBA" id="ARBA00023306"/>
    </source>
</evidence>
<dbReference type="OrthoDB" id="9815206at2"/>
<dbReference type="GO" id="GO:0000917">
    <property type="term" value="P:division septum assembly"/>
    <property type="evidence" value="ECO:0007669"/>
    <property type="project" value="UniProtKB-KW"/>
</dbReference>
<comment type="function">
    <text evidence="4 5">Cell division protein that is part of the divisome complex and is recruited early to the Z-ring. Probably stimulates Z-ring formation, perhaps through the cross-linking of FtsZ protofilaments. Its function overlaps with FtsA.</text>
</comment>
<dbReference type="Gene3D" id="3.30.110.150">
    <property type="entry name" value="SepF-like protein"/>
    <property type="match status" value="1"/>
</dbReference>
<dbReference type="InterPro" id="IPR023052">
    <property type="entry name" value="Cell_div_SepF"/>
</dbReference>
<dbReference type="GO" id="GO:0005737">
    <property type="term" value="C:cytoplasm"/>
    <property type="evidence" value="ECO:0007669"/>
    <property type="project" value="UniProtKB-SubCell"/>
</dbReference>
<evidence type="ECO:0000256" key="4">
    <source>
        <dbReference type="ARBA" id="ARBA00044936"/>
    </source>
</evidence>
<keyword evidence="2 5" id="KW-0717">Septation</keyword>
<dbReference type="RefSeq" id="WP_075858253.1">
    <property type="nucleotide sequence ID" value="NZ_BDJK01000006.1"/>
</dbReference>
<keyword evidence="3 5" id="KW-0131">Cell cycle</keyword>
<accession>A0A1L8CSA9</accession>
<evidence type="ECO:0000256" key="2">
    <source>
        <dbReference type="ARBA" id="ARBA00023210"/>
    </source>
</evidence>
<name>A0A1L8CSA9_9THEO</name>
<organism evidence="6 7">
    <name type="scientific">Carboxydothermus pertinax</name>
    <dbReference type="NCBI Taxonomy" id="870242"/>
    <lineage>
        <taxon>Bacteria</taxon>
        <taxon>Bacillati</taxon>
        <taxon>Bacillota</taxon>
        <taxon>Clostridia</taxon>
        <taxon>Thermoanaerobacterales</taxon>
        <taxon>Thermoanaerobacteraceae</taxon>
        <taxon>Carboxydothermus</taxon>
    </lineage>
</organism>
<evidence type="ECO:0000313" key="7">
    <source>
        <dbReference type="Proteomes" id="UP000187485"/>
    </source>
</evidence>
<dbReference type="HAMAP" id="MF_01197">
    <property type="entry name" value="SepF"/>
    <property type="match status" value="1"/>
</dbReference>
<dbReference type="AlphaFoldDB" id="A0A1L8CSA9"/>